<dbReference type="STRING" id="1037660.A0A066W5P9"/>
<proteinExistence type="predicted"/>
<protein>
    <submittedName>
        <fullName evidence="12">CBD9-like protein</fullName>
    </submittedName>
</protein>
<keyword evidence="5 8" id="KW-1133">Transmembrane helix</keyword>
<dbReference type="Gene3D" id="1.20.120.1770">
    <property type="match status" value="1"/>
</dbReference>
<evidence type="ECO:0000259" key="11">
    <source>
        <dbReference type="PROSITE" id="PS50939"/>
    </source>
</evidence>
<evidence type="ECO:0000259" key="10">
    <source>
        <dbReference type="PROSITE" id="PS50836"/>
    </source>
</evidence>
<dbReference type="HOGENOM" id="CLU_038404_1_0_1"/>
<feature type="transmembrane region" description="Helical" evidence="8">
    <location>
        <begin position="395"/>
        <end position="416"/>
    </location>
</feature>
<evidence type="ECO:0000256" key="9">
    <source>
        <dbReference type="SAM" id="SignalP"/>
    </source>
</evidence>
<keyword evidence="2" id="KW-0813">Transport</keyword>
<dbReference type="CDD" id="cd09630">
    <property type="entry name" value="CDH_like_cytochrome"/>
    <property type="match status" value="1"/>
</dbReference>
<dbReference type="Gene3D" id="2.60.40.1210">
    <property type="entry name" value="Cellobiose dehydrogenase, cytochrome domain"/>
    <property type="match status" value="1"/>
</dbReference>
<evidence type="ECO:0000256" key="6">
    <source>
        <dbReference type="ARBA" id="ARBA00023136"/>
    </source>
</evidence>
<feature type="compositionally biased region" description="Low complexity" evidence="7">
    <location>
        <begin position="34"/>
        <end position="54"/>
    </location>
</feature>
<dbReference type="SUPFAM" id="SSF49344">
    <property type="entry name" value="CBD9-like"/>
    <property type="match status" value="1"/>
</dbReference>
<organism evidence="12 13">
    <name type="scientific">Tilletiaria anomala (strain ATCC 24038 / CBS 436.72 / UBC 951)</name>
    <dbReference type="NCBI Taxonomy" id="1037660"/>
    <lineage>
        <taxon>Eukaryota</taxon>
        <taxon>Fungi</taxon>
        <taxon>Dikarya</taxon>
        <taxon>Basidiomycota</taxon>
        <taxon>Ustilaginomycotina</taxon>
        <taxon>Exobasidiomycetes</taxon>
        <taxon>Georgefischeriales</taxon>
        <taxon>Tilletiariaceae</taxon>
        <taxon>Tilletiaria</taxon>
    </lineage>
</organism>
<keyword evidence="3 8" id="KW-0812">Transmembrane</keyword>
<feature type="signal peptide" evidence="9">
    <location>
        <begin position="1"/>
        <end position="26"/>
    </location>
</feature>
<dbReference type="OrthoDB" id="19261at2759"/>
<dbReference type="PANTHER" id="PTHR47797">
    <property type="entry name" value="DEHYDROGENASE, PUTATIVE (AFU_ORTHOLOGUE AFUA_8G05805)-RELATED"/>
    <property type="match status" value="1"/>
</dbReference>
<comment type="caution">
    <text evidence="12">The sequence shown here is derived from an EMBL/GenBank/DDBJ whole genome shotgun (WGS) entry which is preliminary data.</text>
</comment>
<evidence type="ECO:0000313" key="12">
    <source>
        <dbReference type="EMBL" id="KDN46120.1"/>
    </source>
</evidence>
<dbReference type="EMBL" id="JMSN01000037">
    <property type="protein sequence ID" value="KDN46120.1"/>
    <property type="molecule type" value="Genomic_DNA"/>
</dbReference>
<name>A0A066W5P9_TILAU</name>
<dbReference type="SMART" id="SM00665">
    <property type="entry name" value="B561"/>
    <property type="match status" value="1"/>
</dbReference>
<evidence type="ECO:0000256" key="2">
    <source>
        <dbReference type="ARBA" id="ARBA00022448"/>
    </source>
</evidence>
<dbReference type="AlphaFoldDB" id="A0A066W5P9"/>
<keyword evidence="6 8" id="KW-0472">Membrane</keyword>
<feature type="transmembrane region" description="Helical" evidence="8">
    <location>
        <begin position="297"/>
        <end position="317"/>
    </location>
</feature>
<feature type="region of interest" description="Disordered" evidence="7">
    <location>
        <begin position="475"/>
        <end position="533"/>
    </location>
</feature>
<feature type="domain" description="Cytochrome b561" evidence="11">
    <location>
        <begin position="222"/>
        <end position="417"/>
    </location>
</feature>
<evidence type="ECO:0000256" key="4">
    <source>
        <dbReference type="ARBA" id="ARBA00022982"/>
    </source>
</evidence>
<evidence type="ECO:0000256" key="1">
    <source>
        <dbReference type="ARBA" id="ARBA00004370"/>
    </source>
</evidence>
<dbReference type="GeneID" id="25266488"/>
<feature type="compositionally biased region" description="Basic and acidic residues" evidence="7">
    <location>
        <begin position="505"/>
        <end position="516"/>
    </location>
</feature>
<evidence type="ECO:0000313" key="13">
    <source>
        <dbReference type="Proteomes" id="UP000027361"/>
    </source>
</evidence>
<dbReference type="InParanoid" id="A0A066W5P9"/>
<gene>
    <name evidence="12" type="ORF">K437DRAFT_274006</name>
</gene>
<feature type="transmembrane region" description="Helical" evidence="8">
    <location>
        <begin position="256"/>
        <end position="277"/>
    </location>
</feature>
<evidence type="ECO:0000256" key="3">
    <source>
        <dbReference type="ARBA" id="ARBA00022692"/>
    </source>
</evidence>
<dbReference type="RefSeq" id="XP_013243435.1">
    <property type="nucleotide sequence ID" value="XM_013387981.1"/>
</dbReference>
<dbReference type="PROSITE" id="PS50939">
    <property type="entry name" value="CYTOCHROME_B561"/>
    <property type="match status" value="1"/>
</dbReference>
<evidence type="ECO:0000256" key="7">
    <source>
        <dbReference type="SAM" id="MobiDB-lite"/>
    </source>
</evidence>
<feature type="region of interest" description="Disordered" evidence="7">
    <location>
        <begin position="129"/>
        <end position="155"/>
    </location>
</feature>
<evidence type="ECO:0000256" key="5">
    <source>
        <dbReference type="ARBA" id="ARBA00022989"/>
    </source>
</evidence>
<evidence type="ECO:0000256" key="8">
    <source>
        <dbReference type="SAM" id="Phobius"/>
    </source>
</evidence>
<feature type="transmembrane region" description="Helical" evidence="8">
    <location>
        <begin position="366"/>
        <end position="389"/>
    </location>
</feature>
<dbReference type="PROSITE" id="PS50836">
    <property type="entry name" value="DOMON"/>
    <property type="match status" value="1"/>
</dbReference>
<keyword evidence="9" id="KW-0732">Signal</keyword>
<feature type="region of interest" description="Disordered" evidence="7">
    <location>
        <begin position="32"/>
        <end position="54"/>
    </location>
</feature>
<dbReference type="CDD" id="cd08760">
    <property type="entry name" value="Cyt_b561_FRRS1_like"/>
    <property type="match status" value="1"/>
</dbReference>
<feature type="domain" description="DOMON" evidence="10">
    <location>
        <begin position="69"/>
        <end position="191"/>
    </location>
</feature>
<dbReference type="InterPro" id="IPR005018">
    <property type="entry name" value="DOMON_domain"/>
</dbReference>
<feature type="compositionally biased region" description="Polar residues" evidence="7">
    <location>
        <begin position="476"/>
        <end position="490"/>
    </location>
</feature>
<dbReference type="InterPro" id="IPR015920">
    <property type="entry name" value="Cellobiose_DH-like_cyt"/>
</dbReference>
<dbReference type="InterPro" id="IPR006593">
    <property type="entry name" value="Cyt_b561/ferric_Rdtase_TM"/>
</dbReference>
<keyword evidence="13" id="KW-1185">Reference proteome</keyword>
<dbReference type="Pfam" id="PF16010">
    <property type="entry name" value="CDH-cyt"/>
    <property type="match status" value="1"/>
</dbReference>
<dbReference type="Proteomes" id="UP000027361">
    <property type="component" value="Unassembled WGS sequence"/>
</dbReference>
<reference evidence="12 13" key="1">
    <citation type="submission" date="2014-05" db="EMBL/GenBank/DDBJ databases">
        <title>Draft genome sequence of a rare smut relative, Tilletiaria anomala UBC 951.</title>
        <authorList>
            <consortium name="DOE Joint Genome Institute"/>
            <person name="Toome M."/>
            <person name="Kuo A."/>
            <person name="Henrissat B."/>
            <person name="Lipzen A."/>
            <person name="Tritt A."/>
            <person name="Yoshinaga Y."/>
            <person name="Zane M."/>
            <person name="Barry K."/>
            <person name="Grigoriev I.V."/>
            <person name="Spatafora J.W."/>
            <person name="Aimea M.C."/>
        </authorList>
    </citation>
    <scope>NUCLEOTIDE SEQUENCE [LARGE SCALE GENOMIC DNA]</scope>
    <source>
        <strain evidence="12 13">UBC 951</strain>
    </source>
</reference>
<dbReference type="GO" id="GO:0016020">
    <property type="term" value="C:membrane"/>
    <property type="evidence" value="ECO:0007669"/>
    <property type="project" value="UniProtKB-SubCell"/>
</dbReference>
<feature type="compositionally biased region" description="Polar residues" evidence="7">
    <location>
        <begin position="129"/>
        <end position="141"/>
    </location>
</feature>
<dbReference type="OMA" id="HEWSEAT"/>
<accession>A0A066W5P9</accession>
<feature type="chain" id="PRO_5001628770" evidence="9">
    <location>
        <begin position="27"/>
        <end position="533"/>
    </location>
</feature>
<feature type="transmembrane region" description="Helical" evidence="8">
    <location>
        <begin position="329"/>
        <end position="354"/>
    </location>
</feature>
<sequence>MQLAASARRLALFGVTTLLVCSTVLAERHHEHTSSTSAAAATPTTNSPAAAASSSSSQLTADTYINKEQGFVLQAIYDAAAQTTHFTLLSSKVGTSLGWLAIGTGSTMAGSNMMIGWVNADNSVTMSQRTANRNSDPSTTIGKLPAFQPDSAGSKSETNGTAFVWKLPASPSSSGSSTGSMKTVSFIWATSPQGPSSNSATSTIRQHTASGTFILDLTKAYMPTDAGSNSAAGSGAGGLAAPPAAQGASSTRQTVIIIHLLCAILAWLLLAPAGVLIGRFGRTTLSNWMFKHRAVQLAAVLFAVTAAALGAAAASVVPDSGGNSGWHGSVGYLVAGGALAQALLGQAGTMLFHARGIRALNYVHMPLGLSLVLLAVVNIGKGFTLWGYAPTWVPYALYAWAALCALAYIGGLVWGIPRERSRDRARQHAAAAGAAADVHSTPDIGMQSVDNLLAEQKHSDDKGEYVTQDALYSHSHPYQQQHRRNMSSVSRGAPIKRHQQQRSVPHNDGRDGEQIDRQPGYGYAQYMSRYDGP</sequence>
<comment type="subcellular location">
    <subcellularLocation>
        <location evidence="1">Membrane</location>
    </subcellularLocation>
</comment>
<dbReference type="SMART" id="SM00664">
    <property type="entry name" value="DoH"/>
    <property type="match status" value="1"/>
</dbReference>
<keyword evidence="4" id="KW-0249">Electron transport</keyword>
<dbReference type="PANTHER" id="PTHR47797:SF3">
    <property type="entry name" value="CYTOCHROME B561 DOMAIN-CONTAINING PROTEIN"/>
    <property type="match status" value="1"/>
</dbReference>